<dbReference type="PRINTS" id="PR00344">
    <property type="entry name" value="BCTRLSENSOR"/>
</dbReference>
<dbReference type="Pfam" id="PF00512">
    <property type="entry name" value="HisKA"/>
    <property type="match status" value="1"/>
</dbReference>
<dbReference type="PROSITE" id="PS50110">
    <property type="entry name" value="RESPONSE_REGULATORY"/>
    <property type="match status" value="1"/>
</dbReference>
<keyword evidence="7" id="KW-0472">Membrane</keyword>
<dbReference type="SMART" id="SM00387">
    <property type="entry name" value="HATPase_c"/>
    <property type="match status" value="1"/>
</dbReference>
<dbReference type="InterPro" id="IPR036890">
    <property type="entry name" value="HATPase_C_sf"/>
</dbReference>
<evidence type="ECO:0000256" key="4">
    <source>
        <dbReference type="ARBA" id="ARBA00022801"/>
    </source>
</evidence>
<dbReference type="SMART" id="SM00388">
    <property type="entry name" value="HisKA"/>
    <property type="match status" value="1"/>
</dbReference>
<evidence type="ECO:0000256" key="6">
    <source>
        <dbReference type="PROSITE-ProRule" id="PRU00169"/>
    </source>
</evidence>
<comment type="caution">
    <text evidence="10">The sequence shown here is derived from an EMBL/GenBank/DDBJ whole genome shotgun (WGS) entry which is preliminary data.</text>
</comment>
<evidence type="ECO:0000259" key="8">
    <source>
        <dbReference type="PROSITE" id="PS50109"/>
    </source>
</evidence>
<dbReference type="Pfam" id="PF22673">
    <property type="entry name" value="MCP-like_PDC_1"/>
    <property type="match status" value="1"/>
</dbReference>
<reference evidence="10 11" key="1">
    <citation type="submission" date="2018-11" db="EMBL/GenBank/DDBJ databases">
        <title>Vibrio LJC006 sp. nov., isolated from seawater during the bloom of the enteromorpha.</title>
        <authorList>
            <person name="Liang J."/>
        </authorList>
    </citation>
    <scope>NUCLEOTIDE SEQUENCE [LARGE SCALE GENOMIC DNA]</scope>
    <source>
        <strain evidence="10 11">LJC006</strain>
    </source>
</reference>
<dbReference type="Proteomes" id="UP000281112">
    <property type="component" value="Unassembled WGS sequence"/>
</dbReference>
<dbReference type="GO" id="GO:0000155">
    <property type="term" value="F:phosphorelay sensor kinase activity"/>
    <property type="evidence" value="ECO:0007669"/>
    <property type="project" value="InterPro"/>
</dbReference>
<evidence type="ECO:0000259" key="9">
    <source>
        <dbReference type="PROSITE" id="PS50110"/>
    </source>
</evidence>
<dbReference type="CDD" id="cd00082">
    <property type="entry name" value="HisKA"/>
    <property type="match status" value="1"/>
</dbReference>
<keyword evidence="5" id="KW-0902">Two-component regulatory system</keyword>
<proteinExistence type="predicted"/>
<keyword evidence="4" id="KW-0378">Hydrolase</keyword>
<dbReference type="InterPro" id="IPR011006">
    <property type="entry name" value="CheY-like_superfamily"/>
</dbReference>
<dbReference type="PANTHER" id="PTHR45339:SF1">
    <property type="entry name" value="HYBRID SIGNAL TRANSDUCTION HISTIDINE KINASE J"/>
    <property type="match status" value="1"/>
</dbReference>
<dbReference type="CDD" id="cd12913">
    <property type="entry name" value="PDC1_MCP_like"/>
    <property type="match status" value="1"/>
</dbReference>
<dbReference type="Gene3D" id="3.30.450.20">
    <property type="entry name" value="PAS domain"/>
    <property type="match status" value="1"/>
</dbReference>
<feature type="domain" description="Response regulatory" evidence="9">
    <location>
        <begin position="590"/>
        <end position="707"/>
    </location>
</feature>
<keyword evidence="7" id="KW-0812">Transmembrane</keyword>
<comment type="catalytic activity">
    <reaction evidence="1">
        <text>ATP + protein L-histidine = ADP + protein N-phospho-L-histidine.</text>
        <dbReference type="EC" id="2.7.13.3"/>
    </reaction>
</comment>
<dbReference type="SUPFAM" id="SSF47384">
    <property type="entry name" value="Homodimeric domain of signal transducing histidine kinase"/>
    <property type="match status" value="1"/>
</dbReference>
<dbReference type="InterPro" id="IPR036097">
    <property type="entry name" value="HisK_dim/P_sf"/>
</dbReference>
<dbReference type="EC" id="2.7.13.3" evidence="2"/>
<protein>
    <recommendedName>
        <fullName evidence="2">histidine kinase</fullName>
        <ecNumber evidence="2">2.7.13.3</ecNumber>
    </recommendedName>
</protein>
<dbReference type="EMBL" id="RJVQ01000003">
    <property type="protein sequence ID" value="RQW63301.1"/>
    <property type="molecule type" value="Genomic_DNA"/>
</dbReference>
<dbReference type="AlphaFoldDB" id="A0A3N9TGA7"/>
<feature type="transmembrane region" description="Helical" evidence="7">
    <location>
        <begin position="6"/>
        <end position="22"/>
    </location>
</feature>
<dbReference type="InterPro" id="IPR001789">
    <property type="entry name" value="Sig_transdc_resp-reg_receiver"/>
</dbReference>
<dbReference type="Pfam" id="PF00072">
    <property type="entry name" value="Response_reg"/>
    <property type="match status" value="1"/>
</dbReference>
<dbReference type="OrthoDB" id="9810730at2"/>
<keyword evidence="11" id="KW-1185">Reference proteome</keyword>
<evidence type="ECO:0000256" key="3">
    <source>
        <dbReference type="ARBA" id="ARBA00022553"/>
    </source>
</evidence>
<evidence type="ECO:0000313" key="11">
    <source>
        <dbReference type="Proteomes" id="UP000281112"/>
    </source>
</evidence>
<keyword evidence="7" id="KW-1133">Transmembrane helix</keyword>
<dbReference type="PROSITE" id="PS50109">
    <property type="entry name" value="HIS_KIN"/>
    <property type="match status" value="1"/>
</dbReference>
<evidence type="ECO:0000313" key="10">
    <source>
        <dbReference type="EMBL" id="RQW63301.1"/>
    </source>
</evidence>
<feature type="modified residue" description="4-aspartylphosphate" evidence="6">
    <location>
        <position position="639"/>
    </location>
</feature>
<feature type="domain" description="Histidine kinase" evidence="8">
    <location>
        <begin position="347"/>
        <end position="567"/>
    </location>
</feature>
<dbReference type="Gene3D" id="1.10.287.130">
    <property type="match status" value="1"/>
</dbReference>
<name>A0A3N9TGA7_9VIBR</name>
<accession>A0A3N9TGA7</accession>
<sequence>MVLVIYSFVFITVIGVLAYQIIRVPLGEELRQNLDTRAELLSTKISEPLDSALSILRAISSVGETDLSQSQQEVMLKNLFGSIDGEVVSGGLWPVPEEISGDKQYNSMFFNRSVDGQVDQIFSWNNKQNGGYDKEIWYTSVVDKPKTTVSWSPVYIDTYTHVQMITASAPYYINGSFAGVATVDLSLNRLVEFITKHAERTGLGVSLKDQDGNIITSHNFRVRDGSYISSETFGKFDWYIQIVNADRLVSDEIFGIVTEIELWLIPLLFGGMLLGYYFISHHVISPIVSLSQKVQESKQGGLIDLPFRGKDELRYLVEAFNEKTIYLEEEKLKAQASTEAKSAFLATLSHEIRTPMNGILGNAQILLKSNLNNQQTQQLKQLYDSGQHMMTLLNEILDFSKIEKGQFRLDIHLFSFSQIQSAVENIYRNLCKEKGLSLTITSDIAEEQCYESDISRIKQVVFNLMSNAVKFTHQGSIQVHFSERETQGDIFLYISVSDSGIGVPKNAQGLIFEPFQQAESSTTRRFGGTGLGLSIVKSICDLMDGNITLTSEVDKGTTFEVLLKVNKPAKLEKPSLKSELQELPDCHHLCALIVEDNRTNAIILKTFLSSMGFTCLTAANGLEAMSELKQTRIDLVMMDNHMPVMDGIVCIRAIRDSRESFKDVLIIGCTADIQEDAKKDMIAAGGDDIIFKPVEEAQLKSLLIKHKERLFRYDALSEELQSMESLLVGFCMAVENKDVRAALTHANSIRDLLESFDDIPSETMDIVENFIQMLSREQLPDKDRMDQFTVLLSQFCL</sequence>
<dbReference type="CDD" id="cd17546">
    <property type="entry name" value="REC_hyHK_CKI1_RcsC-like"/>
    <property type="match status" value="1"/>
</dbReference>
<dbReference type="InterPro" id="IPR003594">
    <property type="entry name" value="HATPase_dom"/>
</dbReference>
<dbReference type="InterPro" id="IPR005467">
    <property type="entry name" value="His_kinase_dom"/>
</dbReference>
<evidence type="ECO:0000256" key="2">
    <source>
        <dbReference type="ARBA" id="ARBA00012438"/>
    </source>
</evidence>
<evidence type="ECO:0000256" key="1">
    <source>
        <dbReference type="ARBA" id="ARBA00000085"/>
    </source>
</evidence>
<dbReference type="Gene3D" id="3.30.565.10">
    <property type="entry name" value="Histidine kinase-like ATPase, C-terminal domain"/>
    <property type="match status" value="1"/>
</dbReference>
<dbReference type="FunFam" id="3.30.565.10:FF:000010">
    <property type="entry name" value="Sensor histidine kinase RcsC"/>
    <property type="match status" value="1"/>
</dbReference>
<dbReference type="Pfam" id="PF02518">
    <property type="entry name" value="HATPase_c"/>
    <property type="match status" value="1"/>
</dbReference>
<keyword evidence="3 6" id="KW-0597">Phosphoprotein</keyword>
<organism evidence="10 11">
    <name type="scientific">Vibrio viridaestus</name>
    <dbReference type="NCBI Taxonomy" id="2487322"/>
    <lineage>
        <taxon>Bacteria</taxon>
        <taxon>Pseudomonadati</taxon>
        <taxon>Pseudomonadota</taxon>
        <taxon>Gammaproteobacteria</taxon>
        <taxon>Vibrionales</taxon>
        <taxon>Vibrionaceae</taxon>
        <taxon>Vibrio</taxon>
    </lineage>
</organism>
<dbReference type="PANTHER" id="PTHR45339">
    <property type="entry name" value="HYBRID SIGNAL TRANSDUCTION HISTIDINE KINASE J"/>
    <property type="match status" value="1"/>
</dbReference>
<dbReference type="Gene3D" id="3.40.50.2300">
    <property type="match status" value="1"/>
</dbReference>
<dbReference type="InterPro" id="IPR004358">
    <property type="entry name" value="Sig_transdc_His_kin-like_C"/>
</dbReference>
<dbReference type="InterPro" id="IPR003661">
    <property type="entry name" value="HisK_dim/P_dom"/>
</dbReference>
<dbReference type="CDD" id="cd16922">
    <property type="entry name" value="HATPase_EvgS-ArcB-TorS-like"/>
    <property type="match status" value="1"/>
</dbReference>
<gene>
    <name evidence="10" type="ORF">EES38_08585</name>
</gene>
<dbReference type="SUPFAM" id="SSF52172">
    <property type="entry name" value="CheY-like"/>
    <property type="match status" value="1"/>
</dbReference>
<dbReference type="SUPFAM" id="SSF55874">
    <property type="entry name" value="ATPase domain of HSP90 chaperone/DNA topoisomerase II/histidine kinase"/>
    <property type="match status" value="1"/>
</dbReference>
<evidence type="ECO:0000256" key="7">
    <source>
        <dbReference type="SAM" id="Phobius"/>
    </source>
</evidence>
<evidence type="ECO:0000256" key="5">
    <source>
        <dbReference type="ARBA" id="ARBA00023012"/>
    </source>
</evidence>
<dbReference type="SMART" id="SM00448">
    <property type="entry name" value="REC"/>
    <property type="match status" value="1"/>
</dbReference>
<dbReference type="GO" id="GO:0016787">
    <property type="term" value="F:hydrolase activity"/>
    <property type="evidence" value="ECO:0007669"/>
    <property type="project" value="UniProtKB-KW"/>
</dbReference>